<feature type="region of interest" description="Disordered" evidence="1">
    <location>
        <begin position="113"/>
        <end position="140"/>
    </location>
</feature>
<proteinExistence type="predicted"/>
<accession>A0A538TLD5</accession>
<dbReference type="Proteomes" id="UP000316609">
    <property type="component" value="Unassembled WGS sequence"/>
</dbReference>
<sequence>MAMRWNRLPRTLRRTAAAAGALVFLCGSNYCVLAALGGAEMACLASPAAQTHGSHCAHAAPKAPTAPHATSPCCVTAAPVSTPQVERGDVVTPLWMHLHDTGPAFLVLAPSLRVPRDSDESPPARPDPPARHLGRAPPLA</sequence>
<organism evidence="2 3">
    <name type="scientific">Eiseniibacteriota bacterium</name>
    <dbReference type="NCBI Taxonomy" id="2212470"/>
    <lineage>
        <taxon>Bacteria</taxon>
        <taxon>Candidatus Eiseniibacteriota</taxon>
    </lineage>
</organism>
<dbReference type="AlphaFoldDB" id="A0A538TLD5"/>
<dbReference type="EMBL" id="VBOY01000086">
    <property type="protein sequence ID" value="TMQ64446.1"/>
    <property type="molecule type" value="Genomic_DNA"/>
</dbReference>
<gene>
    <name evidence="2" type="ORF">E6K78_09170</name>
</gene>
<name>A0A538TLD5_UNCEI</name>
<comment type="caution">
    <text evidence="2">The sequence shown here is derived from an EMBL/GenBank/DDBJ whole genome shotgun (WGS) entry which is preliminary data.</text>
</comment>
<evidence type="ECO:0000313" key="2">
    <source>
        <dbReference type="EMBL" id="TMQ64446.1"/>
    </source>
</evidence>
<reference evidence="2 3" key="1">
    <citation type="journal article" date="2019" name="Nat. Microbiol.">
        <title>Mediterranean grassland soil C-N compound turnover is dependent on rainfall and depth, and is mediated by genomically divergent microorganisms.</title>
        <authorList>
            <person name="Diamond S."/>
            <person name="Andeer P.F."/>
            <person name="Li Z."/>
            <person name="Crits-Christoph A."/>
            <person name="Burstein D."/>
            <person name="Anantharaman K."/>
            <person name="Lane K.R."/>
            <person name="Thomas B.C."/>
            <person name="Pan C."/>
            <person name="Northen T.R."/>
            <person name="Banfield J.F."/>
        </authorList>
    </citation>
    <scope>NUCLEOTIDE SEQUENCE [LARGE SCALE GENOMIC DNA]</scope>
    <source>
        <strain evidence="2">WS_8</strain>
    </source>
</reference>
<protein>
    <submittedName>
        <fullName evidence="2">Uncharacterized protein</fullName>
    </submittedName>
</protein>
<evidence type="ECO:0000313" key="3">
    <source>
        <dbReference type="Proteomes" id="UP000316609"/>
    </source>
</evidence>
<evidence type="ECO:0000256" key="1">
    <source>
        <dbReference type="SAM" id="MobiDB-lite"/>
    </source>
</evidence>